<sequence length="73" mass="7657">MLTSGIGAVAKARAARTRDLWPFVLPNETPLTNWAAAQLVIGVPIVGTKGLAPWVRAWSKALQSEVGLSSGMA</sequence>
<keyword evidence="2" id="KW-1185">Reference proteome</keyword>
<accession>A0ABD2Z3J7</accession>
<organism evidence="1 2">
    <name type="scientific">Cinchona calisaya</name>
    <dbReference type="NCBI Taxonomy" id="153742"/>
    <lineage>
        <taxon>Eukaryota</taxon>
        <taxon>Viridiplantae</taxon>
        <taxon>Streptophyta</taxon>
        <taxon>Embryophyta</taxon>
        <taxon>Tracheophyta</taxon>
        <taxon>Spermatophyta</taxon>
        <taxon>Magnoliopsida</taxon>
        <taxon>eudicotyledons</taxon>
        <taxon>Gunneridae</taxon>
        <taxon>Pentapetalae</taxon>
        <taxon>asterids</taxon>
        <taxon>lamiids</taxon>
        <taxon>Gentianales</taxon>
        <taxon>Rubiaceae</taxon>
        <taxon>Cinchonoideae</taxon>
        <taxon>Cinchoneae</taxon>
        <taxon>Cinchona</taxon>
    </lineage>
</organism>
<name>A0ABD2Z3J7_9GENT</name>
<reference evidence="1 2" key="1">
    <citation type="submission" date="2024-11" db="EMBL/GenBank/DDBJ databases">
        <title>A near-complete genome assembly of Cinchona calisaya.</title>
        <authorList>
            <person name="Lian D.C."/>
            <person name="Zhao X.W."/>
            <person name="Wei L."/>
        </authorList>
    </citation>
    <scope>NUCLEOTIDE SEQUENCE [LARGE SCALE GENOMIC DNA]</scope>
    <source>
        <tissue evidence="1">Nenye</tissue>
    </source>
</reference>
<evidence type="ECO:0000313" key="2">
    <source>
        <dbReference type="Proteomes" id="UP001630127"/>
    </source>
</evidence>
<evidence type="ECO:0000313" key="1">
    <source>
        <dbReference type="EMBL" id="KAL3514055.1"/>
    </source>
</evidence>
<dbReference type="AlphaFoldDB" id="A0ABD2Z3J7"/>
<comment type="caution">
    <text evidence="1">The sequence shown here is derived from an EMBL/GenBank/DDBJ whole genome shotgun (WGS) entry which is preliminary data.</text>
</comment>
<proteinExistence type="predicted"/>
<dbReference type="Proteomes" id="UP001630127">
    <property type="component" value="Unassembled WGS sequence"/>
</dbReference>
<protein>
    <submittedName>
        <fullName evidence="1">Uncharacterized protein</fullName>
    </submittedName>
</protein>
<gene>
    <name evidence="1" type="ORF">ACH5RR_026772</name>
</gene>
<dbReference type="EMBL" id="JBJUIK010000011">
    <property type="protein sequence ID" value="KAL3514055.1"/>
    <property type="molecule type" value="Genomic_DNA"/>
</dbReference>